<evidence type="ECO:0000313" key="1">
    <source>
        <dbReference type="EMBL" id="KHF24510.1"/>
    </source>
</evidence>
<sequence>MIVWDLVLSALGLKRSISLIGTFPVPKVCFRPEAEIHERNYPTTWWYFHCKRRTIDAKYGVDERVMVHRILRLDTKNKGIAKGGGPSAIKQGYPRSLRAATMSPCAIPRMPLGLTGQRGFGRANMFSGLQCGFAIYQ</sequence>
<accession>A0A0B0H5X8</accession>
<organism evidence="1 2">
    <name type="scientific">Solemya velum gill symbiont</name>
    <dbReference type="NCBI Taxonomy" id="2340"/>
    <lineage>
        <taxon>Bacteria</taxon>
        <taxon>Pseudomonadati</taxon>
        <taxon>Pseudomonadota</taxon>
        <taxon>Gammaproteobacteria</taxon>
        <taxon>sulfur-oxidizing symbionts</taxon>
    </lineage>
</organism>
<evidence type="ECO:0000313" key="2">
    <source>
        <dbReference type="Proteomes" id="UP000030856"/>
    </source>
</evidence>
<reference evidence="1 2" key="1">
    <citation type="journal article" date="2014" name="BMC Genomics">
        <title>The genome of the intracellular bacterium of the coastal bivalve, Solemya velum: a blueprint for thriving in and out of symbiosis.</title>
        <authorList>
            <person name="Dmytrenko O."/>
            <person name="Russell S.L."/>
            <person name="Loo W.T."/>
            <person name="Fontanez K.M."/>
            <person name="Liao L."/>
            <person name="Roeselers G."/>
            <person name="Sharma R."/>
            <person name="Stewart F.J."/>
            <person name="Newton I.L."/>
            <person name="Woyke T."/>
            <person name="Wu D."/>
            <person name="Lang J.M."/>
            <person name="Eisen J.A."/>
            <person name="Cavanaugh C.M."/>
        </authorList>
    </citation>
    <scope>NUCLEOTIDE SEQUENCE [LARGE SCALE GENOMIC DNA]</scope>
    <source>
        <strain evidence="1 2">WH</strain>
    </source>
</reference>
<dbReference type="EMBL" id="JRAA01000003">
    <property type="protein sequence ID" value="KHF24510.1"/>
    <property type="molecule type" value="Genomic_DNA"/>
</dbReference>
<dbReference type="Proteomes" id="UP000030856">
    <property type="component" value="Unassembled WGS sequence"/>
</dbReference>
<dbReference type="AlphaFoldDB" id="A0A0B0H5X8"/>
<gene>
    <name evidence="1" type="ORF">JV46_25420</name>
</gene>
<name>A0A0B0H5X8_SOVGS</name>
<keyword evidence="2" id="KW-1185">Reference proteome</keyword>
<proteinExistence type="predicted"/>
<dbReference type="STRING" id="2340.JV46_25420"/>
<protein>
    <submittedName>
        <fullName evidence="1">Uncharacterized protein</fullName>
    </submittedName>
</protein>
<comment type="caution">
    <text evidence="1">The sequence shown here is derived from an EMBL/GenBank/DDBJ whole genome shotgun (WGS) entry which is preliminary data.</text>
</comment>